<keyword evidence="1" id="KW-0805">Transcription regulation</keyword>
<evidence type="ECO:0000256" key="3">
    <source>
        <dbReference type="ARBA" id="ARBA00023163"/>
    </source>
</evidence>
<evidence type="ECO:0000313" key="6">
    <source>
        <dbReference type="Proteomes" id="UP000667650"/>
    </source>
</evidence>
<evidence type="ECO:0000313" key="5">
    <source>
        <dbReference type="EMBL" id="NAY93071.1"/>
    </source>
</evidence>
<organism evidence="5 6">
    <name type="scientific">Flagellimonas ochracea</name>
    <dbReference type="NCBI Taxonomy" id="2696472"/>
    <lineage>
        <taxon>Bacteria</taxon>
        <taxon>Pseudomonadati</taxon>
        <taxon>Bacteroidota</taxon>
        <taxon>Flavobacteriia</taxon>
        <taxon>Flavobacteriales</taxon>
        <taxon>Flavobacteriaceae</taxon>
        <taxon>Flagellimonas</taxon>
    </lineage>
</organism>
<keyword evidence="6" id="KW-1185">Reference proteome</keyword>
<feature type="domain" description="HTH araC/xylS-type" evidence="4">
    <location>
        <begin position="179"/>
        <end position="268"/>
    </location>
</feature>
<evidence type="ECO:0000259" key="4">
    <source>
        <dbReference type="PROSITE" id="PS01124"/>
    </source>
</evidence>
<accession>A0A964WYC0</accession>
<proteinExistence type="predicted"/>
<dbReference type="EMBL" id="JAAABI010000006">
    <property type="protein sequence ID" value="NAY93071.1"/>
    <property type="molecule type" value="Genomic_DNA"/>
</dbReference>
<sequence>MEVEIKKGEINSFTGKKVDGKVLFSNLTEFRAHSLTENYSLKLVFHGAEQYIVNGQKKTVGQNQFLLVPPGQELETRIKANESVKGVCAYFSKEAFEEQLDRYQTEFPIVPIFPISTSYLAVPDVFSCPSNKMQWSDPDVFLENVFGRLIPYLTHSSSKLPQLDAKKKETQCHLWEKMEKGRMFIEKNYNSKLSLEQIAKAACLSPFHFQKKFKSFYGQSPSKYLTKVRMQHAEQMLLNGHDATYTALHCGFSDAHYLKKCLKKRSIE</sequence>
<dbReference type="PROSITE" id="PS01124">
    <property type="entry name" value="HTH_ARAC_FAMILY_2"/>
    <property type="match status" value="1"/>
</dbReference>
<keyword evidence="2" id="KW-0238">DNA-binding</keyword>
<dbReference type="SUPFAM" id="SSF46689">
    <property type="entry name" value="Homeodomain-like"/>
    <property type="match status" value="1"/>
</dbReference>
<dbReference type="RefSeq" id="WP_166524484.1">
    <property type="nucleotide sequence ID" value="NZ_JAAABI010000006.1"/>
</dbReference>
<dbReference type="Gene3D" id="1.10.10.60">
    <property type="entry name" value="Homeodomain-like"/>
    <property type="match status" value="1"/>
</dbReference>
<dbReference type="AlphaFoldDB" id="A0A964WYC0"/>
<dbReference type="PANTHER" id="PTHR43280">
    <property type="entry name" value="ARAC-FAMILY TRANSCRIPTIONAL REGULATOR"/>
    <property type="match status" value="1"/>
</dbReference>
<dbReference type="PANTHER" id="PTHR43280:SF28">
    <property type="entry name" value="HTH-TYPE TRANSCRIPTIONAL ACTIVATOR RHAS"/>
    <property type="match status" value="1"/>
</dbReference>
<evidence type="ECO:0000256" key="1">
    <source>
        <dbReference type="ARBA" id="ARBA00023015"/>
    </source>
</evidence>
<dbReference type="SUPFAM" id="SSF51215">
    <property type="entry name" value="Regulatory protein AraC"/>
    <property type="match status" value="1"/>
</dbReference>
<keyword evidence="3" id="KW-0804">Transcription</keyword>
<protein>
    <submittedName>
        <fullName evidence="5">AraC family transcriptional regulator</fullName>
    </submittedName>
</protein>
<dbReference type="InterPro" id="IPR009057">
    <property type="entry name" value="Homeodomain-like_sf"/>
</dbReference>
<comment type="caution">
    <text evidence="5">The sequence shown here is derived from an EMBL/GenBank/DDBJ whole genome shotgun (WGS) entry which is preliminary data.</text>
</comment>
<dbReference type="InterPro" id="IPR018060">
    <property type="entry name" value="HTH_AraC"/>
</dbReference>
<dbReference type="Proteomes" id="UP000667650">
    <property type="component" value="Unassembled WGS sequence"/>
</dbReference>
<name>A0A964WYC0_9FLAO</name>
<gene>
    <name evidence="5" type="ORF">GTQ34_14200</name>
</gene>
<dbReference type="GO" id="GO:0003700">
    <property type="term" value="F:DNA-binding transcription factor activity"/>
    <property type="evidence" value="ECO:0007669"/>
    <property type="project" value="InterPro"/>
</dbReference>
<reference evidence="5" key="1">
    <citation type="submission" date="2020-01" db="EMBL/GenBank/DDBJ databases">
        <title>Muricauda ochracea sp. nov., isolated from a tidal flat of Garorim bay in Korea.</title>
        <authorList>
            <person name="Kim D."/>
            <person name="Yoo Y."/>
            <person name="Kim J.-J."/>
        </authorList>
    </citation>
    <scope>NUCLEOTIDE SEQUENCE</scope>
    <source>
        <strain evidence="5">JGD-17</strain>
    </source>
</reference>
<dbReference type="SMART" id="SM00342">
    <property type="entry name" value="HTH_ARAC"/>
    <property type="match status" value="1"/>
</dbReference>
<evidence type="ECO:0000256" key="2">
    <source>
        <dbReference type="ARBA" id="ARBA00023125"/>
    </source>
</evidence>
<dbReference type="GO" id="GO:0043565">
    <property type="term" value="F:sequence-specific DNA binding"/>
    <property type="evidence" value="ECO:0007669"/>
    <property type="project" value="InterPro"/>
</dbReference>
<dbReference type="Pfam" id="PF12833">
    <property type="entry name" value="HTH_18"/>
    <property type="match status" value="1"/>
</dbReference>
<dbReference type="InterPro" id="IPR037923">
    <property type="entry name" value="HTH-like"/>
</dbReference>